<dbReference type="SMART" id="SM00449">
    <property type="entry name" value="SPRY"/>
    <property type="match status" value="1"/>
</dbReference>
<dbReference type="SMART" id="SM01288">
    <property type="entry name" value="FISNA"/>
    <property type="match status" value="1"/>
</dbReference>
<dbReference type="InterPro" id="IPR032675">
    <property type="entry name" value="LRR_dom_sf"/>
</dbReference>
<dbReference type="InterPro" id="IPR001611">
    <property type="entry name" value="Leu-rich_rpt"/>
</dbReference>
<dbReference type="InterPro" id="IPR001870">
    <property type="entry name" value="B30.2/SPRY"/>
</dbReference>
<dbReference type="InterPro" id="IPR003877">
    <property type="entry name" value="SPRY_dom"/>
</dbReference>
<dbReference type="InterPro" id="IPR041267">
    <property type="entry name" value="NLRP_HD2"/>
</dbReference>
<name>A0A9W7X375_TRIRA</name>
<dbReference type="Pfam" id="PF13516">
    <property type="entry name" value="LRR_6"/>
    <property type="match status" value="7"/>
</dbReference>
<dbReference type="Pfam" id="PF13765">
    <property type="entry name" value="PRY"/>
    <property type="match status" value="1"/>
</dbReference>
<feature type="compositionally biased region" description="Polar residues" evidence="7">
    <location>
        <begin position="80"/>
        <end position="91"/>
    </location>
</feature>
<dbReference type="Pfam" id="PF17779">
    <property type="entry name" value="WHD_NOD2"/>
    <property type="match status" value="1"/>
</dbReference>
<dbReference type="InterPro" id="IPR043136">
    <property type="entry name" value="B30.2/SPRY_sf"/>
</dbReference>
<dbReference type="PROSITE" id="PS50188">
    <property type="entry name" value="B302_SPRY"/>
    <property type="match status" value="1"/>
</dbReference>
<protein>
    <submittedName>
        <fullName evidence="10">NACHT</fullName>
    </submittedName>
</protein>
<dbReference type="Pfam" id="PF00622">
    <property type="entry name" value="SPRY"/>
    <property type="match status" value="1"/>
</dbReference>
<dbReference type="Gene3D" id="3.40.50.300">
    <property type="entry name" value="P-loop containing nucleotide triphosphate hydrolases"/>
    <property type="match status" value="1"/>
</dbReference>
<comment type="subcellular location">
    <subcellularLocation>
        <location evidence="1">Cytoplasm</location>
    </subcellularLocation>
</comment>
<evidence type="ECO:0000256" key="6">
    <source>
        <dbReference type="ARBA" id="ARBA00022840"/>
    </source>
</evidence>
<comment type="caution">
    <text evidence="10">The sequence shown here is derived from an EMBL/GenBank/DDBJ whole genome shotgun (WGS) entry which is preliminary data.</text>
</comment>
<dbReference type="EMBL" id="JAFHDT010000002">
    <property type="protein sequence ID" value="KAI7813292.1"/>
    <property type="molecule type" value="Genomic_DNA"/>
</dbReference>
<feature type="compositionally biased region" description="Basic and acidic residues" evidence="7">
    <location>
        <begin position="10"/>
        <end position="21"/>
    </location>
</feature>
<keyword evidence="3" id="KW-0433">Leucine-rich repeat</keyword>
<dbReference type="InterPro" id="IPR027417">
    <property type="entry name" value="P-loop_NTPase"/>
</dbReference>
<dbReference type="FunFam" id="3.40.50.300:FF:000210">
    <property type="entry name" value="Si:dkey-16p6.1"/>
    <property type="match status" value="1"/>
</dbReference>
<dbReference type="Gene3D" id="2.60.120.920">
    <property type="match status" value="1"/>
</dbReference>
<feature type="region of interest" description="Disordered" evidence="7">
    <location>
        <begin position="76"/>
        <end position="170"/>
    </location>
</feature>
<evidence type="ECO:0000256" key="5">
    <source>
        <dbReference type="ARBA" id="ARBA00022741"/>
    </source>
</evidence>
<dbReference type="PROSITE" id="PS50837">
    <property type="entry name" value="NACHT"/>
    <property type="match status" value="1"/>
</dbReference>
<keyword evidence="11" id="KW-1185">Reference proteome</keyword>
<evidence type="ECO:0000256" key="1">
    <source>
        <dbReference type="ARBA" id="ARBA00004496"/>
    </source>
</evidence>
<evidence type="ECO:0000259" key="8">
    <source>
        <dbReference type="PROSITE" id="PS50188"/>
    </source>
</evidence>
<dbReference type="InterPro" id="IPR051261">
    <property type="entry name" value="NLR"/>
</dbReference>
<dbReference type="Pfam" id="PF14484">
    <property type="entry name" value="FISNA"/>
    <property type="match status" value="1"/>
</dbReference>
<dbReference type="Pfam" id="PF05729">
    <property type="entry name" value="NACHT"/>
    <property type="match status" value="1"/>
</dbReference>
<keyword evidence="4" id="KW-0677">Repeat</keyword>
<dbReference type="SUPFAM" id="SSF49899">
    <property type="entry name" value="Concanavalin A-like lectins/glucanases"/>
    <property type="match status" value="1"/>
</dbReference>
<keyword evidence="5" id="KW-0547">Nucleotide-binding</keyword>
<proteinExistence type="predicted"/>
<keyword evidence="2" id="KW-0963">Cytoplasm</keyword>
<dbReference type="FunFam" id="3.80.10.10:FF:000538">
    <property type="entry name" value="Si:ch211-127b6.2"/>
    <property type="match status" value="2"/>
</dbReference>
<evidence type="ECO:0000256" key="4">
    <source>
        <dbReference type="ARBA" id="ARBA00022737"/>
    </source>
</evidence>
<evidence type="ECO:0000256" key="7">
    <source>
        <dbReference type="SAM" id="MobiDB-lite"/>
    </source>
</evidence>
<feature type="domain" description="B30.2/SPRY" evidence="8">
    <location>
        <begin position="1257"/>
        <end position="1454"/>
    </location>
</feature>
<gene>
    <name evidence="10" type="ORF">IRJ41_016245</name>
</gene>
<dbReference type="Gene3D" id="3.80.10.10">
    <property type="entry name" value="Ribonuclease Inhibitor"/>
    <property type="match status" value="3"/>
</dbReference>
<dbReference type="SMART" id="SM00368">
    <property type="entry name" value="LRR_RI"/>
    <property type="match status" value="10"/>
</dbReference>
<evidence type="ECO:0000256" key="3">
    <source>
        <dbReference type="ARBA" id="ARBA00022614"/>
    </source>
</evidence>
<organism evidence="10 11">
    <name type="scientific">Triplophysa rosa</name>
    <name type="common">Cave loach</name>
    <dbReference type="NCBI Taxonomy" id="992332"/>
    <lineage>
        <taxon>Eukaryota</taxon>
        <taxon>Metazoa</taxon>
        <taxon>Chordata</taxon>
        <taxon>Craniata</taxon>
        <taxon>Vertebrata</taxon>
        <taxon>Euteleostomi</taxon>
        <taxon>Actinopterygii</taxon>
        <taxon>Neopterygii</taxon>
        <taxon>Teleostei</taxon>
        <taxon>Ostariophysi</taxon>
        <taxon>Cypriniformes</taxon>
        <taxon>Nemacheilidae</taxon>
        <taxon>Triplophysa</taxon>
    </lineage>
</organism>
<dbReference type="InterPro" id="IPR007111">
    <property type="entry name" value="NACHT_NTPase"/>
</dbReference>
<dbReference type="GO" id="GO:0005737">
    <property type="term" value="C:cytoplasm"/>
    <property type="evidence" value="ECO:0007669"/>
    <property type="project" value="UniProtKB-SubCell"/>
</dbReference>
<evidence type="ECO:0000313" key="11">
    <source>
        <dbReference type="Proteomes" id="UP001059041"/>
    </source>
</evidence>
<dbReference type="Pfam" id="PF17776">
    <property type="entry name" value="NLRC4_HD2"/>
    <property type="match status" value="1"/>
</dbReference>
<reference evidence="10" key="1">
    <citation type="submission" date="2021-02" db="EMBL/GenBank/DDBJ databases">
        <title>Comparative genomics reveals that relaxation of natural selection precedes convergent phenotypic evolution of cavefish.</title>
        <authorList>
            <person name="Peng Z."/>
        </authorList>
    </citation>
    <scope>NUCLEOTIDE SEQUENCE</scope>
    <source>
        <tissue evidence="10">Muscle</tissue>
    </source>
</reference>
<evidence type="ECO:0000256" key="2">
    <source>
        <dbReference type="ARBA" id="ARBA00022490"/>
    </source>
</evidence>
<dbReference type="InterPro" id="IPR006574">
    <property type="entry name" value="PRY"/>
</dbReference>
<dbReference type="GO" id="GO:0005524">
    <property type="term" value="F:ATP binding"/>
    <property type="evidence" value="ECO:0007669"/>
    <property type="project" value="UniProtKB-KW"/>
</dbReference>
<dbReference type="CDD" id="cd00116">
    <property type="entry name" value="LRR_RI"/>
    <property type="match status" value="1"/>
</dbReference>
<dbReference type="InterPro" id="IPR041075">
    <property type="entry name" value="NOD1/2_WH"/>
</dbReference>
<dbReference type="CDD" id="cd16040">
    <property type="entry name" value="SPRY_PRY_SNTX"/>
    <property type="match status" value="1"/>
</dbReference>
<dbReference type="InterPro" id="IPR013320">
    <property type="entry name" value="ConA-like_dom_sf"/>
</dbReference>
<sequence>MNLFGEREEDASKMSLKREKEEDLDLHYQIQRPESPVLSLVSMKSDRSMAEPLKFSDTEEPFHPSISESVKEGFVHQQFRRASSPQPSCLSLKSDRSMAEPLKFSDTTELVHPSNLEREKDSPPSPQPSYVSIKSDRSMADPLKFSDTAEPFHHSISESDEDRASSLQPSCVSLKSDRSMAEPLKFCVKEPFHPSTARCQFQGASSPQPSSVSLKSDRSMAEPLKFSFKAEPFLPIDAHCQFQRASSPQPSCLSLNSDRSMAEPLKFSDTAEPFHYSMEQETEEPQRNSYKPADDILQRVKENHKTSMKNKYESLFEGINVHENKTPLHRIYTQLYIVEGEIVGVNEEHEVVQIAKAKTERLQGTPINCNDIFQPISEPSCEGKHRKIKTVLTKGIAGIGKTVSVQKFILDWADGESNQDLDFVFVLSFRELNLVKYEQYSLHKLLLDFHPKLRGLDSKMYDLCTVLFIFDGLDESRITLNFSESEKVSDASVKSSMCTLMSNLIQGELLPSARIWITSRPAAANQIPPSYISRVTEVQGFNDPQKEEYFRKRITDQQQASRIISHIRKTRSLHIMCHIPVFCWITATVLQYILQQDHSAEIPRTLTEMYIHFLIIQFSVKIQKYDESDLRNGKDPKLLLQSNSDVILKLAELAFKSLIKGDIIFYDEDLRDSGIDVKEASVYSGICTEIFREESVIYLRTVYCFVHLSFQEFFAALYVFSSYLCRNVDVLKMFEKKKGRAKIRFQPEGDIALDMFLKGVIEEALKSQNGHLDLFLRFLHGISRESNQKLLQGVLTHVENDPESFKKVIKNLRISLNLNQKQNISPERWINLSHCLLEMKDNSILEEIQASFKSERRVKYLSPAHCSALAEMILMSEDVLDELSLKTYNTTSAEAQRRLIPAVRNCRRALLAGFNLTEKSYETVASALQSENSPVRELDMSNNEILDSGVKLLAAGLKSQHCKLEILRLKCCQLDMQSCESLSSALLTAHTCVREIDMSNNELQDSGVKLLAAGLKNPHCKLEILRLSGCKLSDESCDAVATVVQSSNSMREINMSNNDLQDSGVKLLAAGLKNSQSKLEILRLASCNLTYESCETLASILQTANCHLRDLDISNNDLQDSGVTLLSAGLKSPRCKLEILRMSICNLTCRSCETVASLLQSKDSVLRELNLNKNDLQDSGIELLSKGLQSSNCKLEILRLYGCFMTEKGCSFLASALMSNPSHLSDLNLSCNDIGESVGRLLFERKEDPTCKLEKLKVEYEGNYRIAAGFRRFACKLTMDPITAHKHLALSEDTHVTHAEEEQSYPDHPERFECFPQVLCRESLSTCCSWEIEWSGRSKVCVSVSYKGIGRKGESKECEFGVNERSWTLLCADNSFEAWHNNKRIKIRTPSSLFRSKRVGVYLHWAAGALSFYSISAAHRLTHLHTFYSTFTEPLYAGFCLYSGSSVALQSVLD</sequence>
<accession>A0A9W7X375</accession>
<dbReference type="SMART" id="SM00589">
    <property type="entry name" value="PRY"/>
    <property type="match status" value="1"/>
</dbReference>
<evidence type="ECO:0000259" key="9">
    <source>
        <dbReference type="PROSITE" id="PS50837"/>
    </source>
</evidence>
<feature type="domain" description="NACHT" evidence="9">
    <location>
        <begin position="389"/>
        <end position="523"/>
    </location>
</feature>
<feature type="region of interest" description="Disordered" evidence="7">
    <location>
        <begin position="1"/>
        <end position="23"/>
    </location>
</feature>
<keyword evidence="6" id="KW-0067">ATP-binding</keyword>
<dbReference type="SUPFAM" id="SSF52047">
    <property type="entry name" value="RNI-like"/>
    <property type="match status" value="1"/>
</dbReference>
<dbReference type="InterPro" id="IPR029495">
    <property type="entry name" value="NACHT-assoc"/>
</dbReference>
<evidence type="ECO:0000313" key="10">
    <source>
        <dbReference type="EMBL" id="KAI7813292.1"/>
    </source>
</evidence>
<dbReference type="PANTHER" id="PTHR24106">
    <property type="entry name" value="NACHT, LRR AND CARD DOMAINS-CONTAINING"/>
    <property type="match status" value="1"/>
</dbReference>
<dbReference type="Proteomes" id="UP001059041">
    <property type="component" value="Linkage Group LG2"/>
</dbReference>